<feature type="non-terminal residue" evidence="2">
    <location>
        <position position="1"/>
    </location>
</feature>
<dbReference type="EMBL" id="JBHRTR010000034">
    <property type="protein sequence ID" value="MFC3229896.1"/>
    <property type="molecule type" value="Genomic_DNA"/>
</dbReference>
<comment type="caution">
    <text evidence="2">The sequence shown here is derived from an EMBL/GenBank/DDBJ whole genome shotgun (WGS) entry which is preliminary data.</text>
</comment>
<dbReference type="PANTHER" id="PTHR36505">
    <property type="entry name" value="BLR1072 PROTEIN"/>
    <property type="match status" value="1"/>
</dbReference>
<organism evidence="2 3">
    <name type="scientific">Marinibaculum pumilum</name>
    <dbReference type="NCBI Taxonomy" id="1766165"/>
    <lineage>
        <taxon>Bacteria</taxon>
        <taxon>Pseudomonadati</taxon>
        <taxon>Pseudomonadota</taxon>
        <taxon>Alphaproteobacteria</taxon>
        <taxon>Rhodospirillales</taxon>
        <taxon>Rhodospirillaceae</taxon>
        <taxon>Marinibaculum</taxon>
    </lineage>
</organism>
<protein>
    <submittedName>
        <fullName evidence="2">PRC-barrel domain-containing protein</fullName>
    </submittedName>
</protein>
<proteinExistence type="predicted"/>
<evidence type="ECO:0000313" key="2">
    <source>
        <dbReference type="EMBL" id="MFC3229896.1"/>
    </source>
</evidence>
<dbReference type="Proteomes" id="UP001595528">
    <property type="component" value="Unassembled WGS sequence"/>
</dbReference>
<dbReference type="Pfam" id="PF05239">
    <property type="entry name" value="PRC"/>
    <property type="match status" value="2"/>
</dbReference>
<accession>A0ABV7L663</accession>
<evidence type="ECO:0000313" key="3">
    <source>
        <dbReference type="Proteomes" id="UP001595528"/>
    </source>
</evidence>
<reference evidence="3" key="1">
    <citation type="journal article" date="2019" name="Int. J. Syst. Evol. Microbiol.">
        <title>The Global Catalogue of Microorganisms (GCM) 10K type strain sequencing project: providing services to taxonomists for standard genome sequencing and annotation.</title>
        <authorList>
            <consortium name="The Broad Institute Genomics Platform"/>
            <consortium name="The Broad Institute Genome Sequencing Center for Infectious Disease"/>
            <person name="Wu L."/>
            <person name="Ma J."/>
        </authorList>
    </citation>
    <scope>NUCLEOTIDE SEQUENCE [LARGE SCALE GENOMIC DNA]</scope>
    <source>
        <strain evidence="3">KCTC 42964</strain>
    </source>
</reference>
<keyword evidence="3" id="KW-1185">Reference proteome</keyword>
<dbReference type="InterPro" id="IPR027275">
    <property type="entry name" value="PRC-brl_dom"/>
</dbReference>
<feature type="domain" description="PRC-barrel" evidence="1">
    <location>
        <begin position="35"/>
        <end position="78"/>
    </location>
</feature>
<dbReference type="Gene3D" id="2.30.30.240">
    <property type="entry name" value="PRC-barrel domain"/>
    <property type="match status" value="2"/>
</dbReference>
<sequence length="244" mass="24595">VGAAVHAADDPLLEQLAGLAGNSPVGLLARALPKQRLGTVTDLLLTEAGAVRAVLVDVGRFVGSTGKVVAVPIEAVVLAGDPADPARRILLLAATRDSLQRAPAYEGAGEGAKPLAMTPASGIAAPGGGTRLPLAAAGSGSAAATPDGYRQAAMSEVTPQMLRSVDVYGSGGERIGAVRSVMATDSGIITALVVDMGGMLGFGGKAVALPMHEVTVLRRTDGKGLRVRTSASRAQLQAMPRHRD</sequence>
<dbReference type="RefSeq" id="WP_379904532.1">
    <property type="nucleotide sequence ID" value="NZ_JBHRTR010000034.1"/>
</dbReference>
<feature type="domain" description="PRC-barrel" evidence="1">
    <location>
        <begin position="163"/>
        <end position="216"/>
    </location>
</feature>
<dbReference type="SUPFAM" id="SSF50346">
    <property type="entry name" value="PRC-barrel domain"/>
    <property type="match status" value="2"/>
</dbReference>
<evidence type="ECO:0000259" key="1">
    <source>
        <dbReference type="Pfam" id="PF05239"/>
    </source>
</evidence>
<name>A0ABV7L663_9PROT</name>
<gene>
    <name evidence="2" type="ORF">ACFOGJ_21780</name>
</gene>
<dbReference type="PANTHER" id="PTHR36505:SF1">
    <property type="entry name" value="BLR1072 PROTEIN"/>
    <property type="match status" value="1"/>
</dbReference>
<dbReference type="InterPro" id="IPR011033">
    <property type="entry name" value="PRC_barrel-like_sf"/>
</dbReference>